<proteinExistence type="predicted"/>
<organism evidence="3 4">
    <name type="scientific">[Mycobacterium] wendilense</name>
    <dbReference type="NCBI Taxonomy" id="3064284"/>
    <lineage>
        <taxon>Bacteria</taxon>
        <taxon>Bacillati</taxon>
        <taxon>Actinomycetota</taxon>
        <taxon>Actinomycetes</taxon>
        <taxon>Mycobacteriales</taxon>
        <taxon>Mycobacteriaceae</taxon>
        <taxon>Mycolicibacter</taxon>
    </lineage>
</organism>
<dbReference type="EMBL" id="OY726395">
    <property type="protein sequence ID" value="CAJ1586918.1"/>
    <property type="molecule type" value="Genomic_DNA"/>
</dbReference>
<name>A0ABN9P4I5_9MYCO</name>
<evidence type="ECO:0000313" key="3">
    <source>
        <dbReference type="EMBL" id="CAJ1586918.1"/>
    </source>
</evidence>
<dbReference type="Proteomes" id="UP001190466">
    <property type="component" value="Chromosome"/>
</dbReference>
<evidence type="ECO:0000313" key="4">
    <source>
        <dbReference type="Proteomes" id="UP001190466"/>
    </source>
</evidence>
<feature type="compositionally biased region" description="Low complexity" evidence="1">
    <location>
        <begin position="174"/>
        <end position="199"/>
    </location>
</feature>
<feature type="compositionally biased region" description="Low complexity" evidence="1">
    <location>
        <begin position="144"/>
        <end position="164"/>
    </location>
</feature>
<accession>A0ABN9P4I5</accession>
<feature type="chain" id="PRO_5045510394" description="Lipoprotein" evidence="2">
    <location>
        <begin position="28"/>
        <end position="199"/>
    </location>
</feature>
<feature type="signal peptide" evidence="2">
    <location>
        <begin position="1"/>
        <end position="27"/>
    </location>
</feature>
<sequence>MRSKQSVGLAAALALVGWCASAAIAVADPDPAPAPGPPPGPQTTFEGDGTYAVGTQILPGTYRSAGPVEGSACYWKRVSGEKLVDNAMSKKPQVVKIEAGDTSFRTSDCQPWNKIEDCLPGCGPQGANPAAILGQLGQLVLGNPGAATGQAPPTGPAPAASSPAPGAPKPAPAGPSGTGPAPGPAAGAAEAPGAAEAGS</sequence>
<dbReference type="RefSeq" id="WP_316512773.1">
    <property type="nucleotide sequence ID" value="NZ_OY726395.1"/>
</dbReference>
<evidence type="ECO:0000256" key="1">
    <source>
        <dbReference type="SAM" id="MobiDB-lite"/>
    </source>
</evidence>
<protein>
    <recommendedName>
        <fullName evidence="5">Lipoprotein</fullName>
    </recommendedName>
</protein>
<evidence type="ECO:0008006" key="5">
    <source>
        <dbReference type="Google" id="ProtNLM"/>
    </source>
</evidence>
<reference evidence="3 4" key="1">
    <citation type="submission" date="2023-08" db="EMBL/GenBank/DDBJ databases">
        <authorList>
            <person name="Folkvardsen B D."/>
            <person name="Norman A."/>
        </authorList>
    </citation>
    <scope>NUCLEOTIDE SEQUENCE [LARGE SCALE GENOMIC DNA]</scope>
    <source>
        <strain evidence="3 4">Mu0050</strain>
    </source>
</reference>
<feature type="region of interest" description="Disordered" evidence="1">
    <location>
        <begin position="144"/>
        <end position="199"/>
    </location>
</feature>
<evidence type="ECO:0000256" key="2">
    <source>
        <dbReference type="SAM" id="SignalP"/>
    </source>
</evidence>
<keyword evidence="2" id="KW-0732">Signal</keyword>
<gene>
    <name evidence="3" type="ORF">MU0050_004520</name>
</gene>
<keyword evidence="4" id="KW-1185">Reference proteome</keyword>